<dbReference type="Pfam" id="PF08395">
    <property type="entry name" value="7tm_7"/>
    <property type="match status" value="1"/>
</dbReference>
<evidence type="ECO:0000256" key="1">
    <source>
        <dbReference type="ARBA" id="ARBA00004651"/>
    </source>
</evidence>
<feature type="transmembrane region" description="Helical" evidence="8">
    <location>
        <begin position="77"/>
        <end position="101"/>
    </location>
</feature>
<dbReference type="GO" id="GO:0005886">
    <property type="term" value="C:plasma membrane"/>
    <property type="evidence" value="ECO:0007669"/>
    <property type="project" value="UniProtKB-SubCell"/>
</dbReference>
<accession>A0AAD8EMP1</accession>
<dbReference type="GO" id="GO:0008049">
    <property type="term" value="P:male courtship behavior"/>
    <property type="evidence" value="ECO:0007669"/>
    <property type="project" value="TreeGrafter"/>
</dbReference>
<dbReference type="GO" id="GO:0007165">
    <property type="term" value="P:signal transduction"/>
    <property type="evidence" value="ECO:0007669"/>
    <property type="project" value="UniProtKB-KW"/>
</dbReference>
<keyword evidence="5 8" id="KW-0472">Membrane</keyword>
<dbReference type="InterPro" id="IPR013604">
    <property type="entry name" value="7TM_chemorcpt"/>
</dbReference>
<evidence type="ECO:0000256" key="6">
    <source>
        <dbReference type="ARBA" id="ARBA00023170"/>
    </source>
</evidence>
<dbReference type="GO" id="GO:0030424">
    <property type="term" value="C:axon"/>
    <property type="evidence" value="ECO:0007669"/>
    <property type="project" value="TreeGrafter"/>
</dbReference>
<comment type="similarity">
    <text evidence="8">Belongs to the insect chemoreceptor superfamily. Gustatory receptor (GR) family.</text>
</comment>
<name>A0AAD8EMP1_DIPPU</name>
<evidence type="ECO:0000256" key="4">
    <source>
        <dbReference type="ARBA" id="ARBA00022989"/>
    </source>
</evidence>
<protein>
    <recommendedName>
        <fullName evidence="8">Gustatory receptor</fullName>
    </recommendedName>
</protein>
<evidence type="ECO:0000256" key="5">
    <source>
        <dbReference type="ARBA" id="ARBA00023136"/>
    </source>
</evidence>
<dbReference type="GO" id="GO:0030425">
    <property type="term" value="C:dendrite"/>
    <property type="evidence" value="ECO:0007669"/>
    <property type="project" value="TreeGrafter"/>
</dbReference>
<dbReference type="AlphaFoldDB" id="A0AAD8EMP1"/>
<feature type="transmembrane region" description="Helical" evidence="8">
    <location>
        <begin position="161"/>
        <end position="188"/>
    </location>
</feature>
<comment type="function">
    <text evidence="8">Gustatory receptor which mediates acceptance or avoidance behavior, depending on its substrates.</text>
</comment>
<feature type="transmembrane region" description="Helical" evidence="8">
    <location>
        <begin position="127"/>
        <end position="149"/>
    </location>
</feature>
<dbReference type="Proteomes" id="UP001233999">
    <property type="component" value="Unassembled WGS sequence"/>
</dbReference>
<keyword evidence="7 8" id="KW-0807">Transducer</keyword>
<comment type="caution">
    <text evidence="8">Lacks conserved residue(s) required for the propagation of feature annotation.</text>
</comment>
<comment type="caution">
    <text evidence="9">The sequence shown here is derived from an EMBL/GenBank/DDBJ whole genome shotgun (WGS) entry which is preliminary data.</text>
</comment>
<proteinExistence type="inferred from homology"/>
<evidence type="ECO:0000313" key="9">
    <source>
        <dbReference type="EMBL" id="KAJ9596395.1"/>
    </source>
</evidence>
<keyword evidence="2 8" id="KW-1003">Cell membrane</keyword>
<evidence type="ECO:0000313" key="10">
    <source>
        <dbReference type="Proteomes" id="UP001233999"/>
    </source>
</evidence>
<evidence type="ECO:0000256" key="7">
    <source>
        <dbReference type="ARBA" id="ARBA00023224"/>
    </source>
</evidence>
<evidence type="ECO:0000256" key="8">
    <source>
        <dbReference type="RuleBase" id="RU363108"/>
    </source>
</evidence>
<keyword evidence="10" id="KW-1185">Reference proteome</keyword>
<keyword evidence="6 8" id="KW-0675">Receptor</keyword>
<dbReference type="GO" id="GO:0043025">
    <property type="term" value="C:neuronal cell body"/>
    <property type="evidence" value="ECO:0007669"/>
    <property type="project" value="TreeGrafter"/>
</dbReference>
<feature type="transmembrane region" description="Helical" evidence="8">
    <location>
        <begin position="313"/>
        <end position="332"/>
    </location>
</feature>
<feature type="non-terminal residue" evidence="9">
    <location>
        <position position="409"/>
    </location>
</feature>
<dbReference type="GO" id="GO:0050909">
    <property type="term" value="P:sensory perception of taste"/>
    <property type="evidence" value="ECO:0007669"/>
    <property type="project" value="InterPro"/>
</dbReference>
<evidence type="ECO:0000256" key="3">
    <source>
        <dbReference type="ARBA" id="ARBA00022692"/>
    </source>
</evidence>
<dbReference type="GO" id="GO:0007635">
    <property type="term" value="P:chemosensory behavior"/>
    <property type="evidence" value="ECO:0007669"/>
    <property type="project" value="TreeGrafter"/>
</dbReference>
<feature type="transmembrane region" description="Helical" evidence="8">
    <location>
        <begin position="274"/>
        <end position="293"/>
    </location>
</feature>
<feature type="transmembrane region" description="Helical" evidence="8">
    <location>
        <begin position="42"/>
        <end position="65"/>
    </location>
</feature>
<sequence length="409" mass="46485">MDMPKYIDIYDGLKPLYETSKILGLVPFAYGKTLRNSKNTKFFRVTYSIIILAIITASFIISILYDIYYKYMNQSTTLILPLLSQLCSLFGETIVGLTLSYRGTLQNICKNLTLIDQILKSICINNFIKIIISMEILTVFVILAGVHILDISGRNISLFSIIQHGGLILASYINITIVLQFINSVWIIKKRFRILNEQLTTMINEKCVEEILINANQNVDISLQRNQENLSQISVRNRNNTTNYDHLKIHTLRVTHSLLYDLAGRLNSDFGLQILLDMLHSFITLIMSLYIALAAKNDPHIVDCDVSTSCTRVITNFCLAIICILKFLTVSISCDKATNEMKNTSEIMKKLLLPSHHEKEALNELQLFSQQINNNDYNFTANGFFAINLNLLIQVAASTTTYLVILIQM</sequence>
<keyword evidence="4 8" id="KW-1133">Transmembrane helix</keyword>
<dbReference type="PANTHER" id="PTHR21143:SF134">
    <property type="entry name" value="GUSTATORY RECEPTOR"/>
    <property type="match status" value="1"/>
</dbReference>
<reference evidence="9" key="2">
    <citation type="submission" date="2023-05" db="EMBL/GenBank/DDBJ databases">
        <authorList>
            <person name="Fouks B."/>
        </authorList>
    </citation>
    <scope>NUCLEOTIDE SEQUENCE</scope>
    <source>
        <strain evidence="9">Stay&amp;Tobe</strain>
        <tissue evidence="9">Testes</tissue>
    </source>
</reference>
<keyword evidence="3 8" id="KW-0812">Transmembrane</keyword>
<evidence type="ECO:0000256" key="2">
    <source>
        <dbReference type="ARBA" id="ARBA00022475"/>
    </source>
</evidence>
<organism evidence="9 10">
    <name type="scientific">Diploptera punctata</name>
    <name type="common">Pacific beetle cockroach</name>
    <dbReference type="NCBI Taxonomy" id="6984"/>
    <lineage>
        <taxon>Eukaryota</taxon>
        <taxon>Metazoa</taxon>
        <taxon>Ecdysozoa</taxon>
        <taxon>Arthropoda</taxon>
        <taxon>Hexapoda</taxon>
        <taxon>Insecta</taxon>
        <taxon>Pterygota</taxon>
        <taxon>Neoptera</taxon>
        <taxon>Polyneoptera</taxon>
        <taxon>Dictyoptera</taxon>
        <taxon>Blattodea</taxon>
        <taxon>Blaberoidea</taxon>
        <taxon>Blaberidae</taxon>
        <taxon>Diplopterinae</taxon>
        <taxon>Diploptera</taxon>
    </lineage>
</organism>
<dbReference type="PANTHER" id="PTHR21143">
    <property type="entry name" value="INVERTEBRATE GUSTATORY RECEPTOR"/>
    <property type="match status" value="1"/>
</dbReference>
<dbReference type="EMBL" id="JASPKZ010001990">
    <property type="protein sequence ID" value="KAJ9596395.1"/>
    <property type="molecule type" value="Genomic_DNA"/>
</dbReference>
<comment type="subcellular location">
    <subcellularLocation>
        <location evidence="1 8">Cell membrane</location>
        <topology evidence="1 8">Multi-pass membrane protein</topology>
    </subcellularLocation>
</comment>
<gene>
    <name evidence="9" type="ORF">L9F63_012558</name>
</gene>
<reference evidence="9" key="1">
    <citation type="journal article" date="2023" name="IScience">
        <title>Live-bearing cockroach genome reveals convergent evolutionary mechanisms linked to viviparity in insects and beyond.</title>
        <authorList>
            <person name="Fouks B."/>
            <person name="Harrison M.C."/>
            <person name="Mikhailova A.A."/>
            <person name="Marchal E."/>
            <person name="English S."/>
            <person name="Carruthers M."/>
            <person name="Jennings E.C."/>
            <person name="Chiamaka E.L."/>
            <person name="Frigard R.A."/>
            <person name="Pippel M."/>
            <person name="Attardo G.M."/>
            <person name="Benoit J.B."/>
            <person name="Bornberg-Bauer E."/>
            <person name="Tobe S.S."/>
        </authorList>
    </citation>
    <scope>NUCLEOTIDE SEQUENCE</scope>
    <source>
        <strain evidence="9">Stay&amp;Tobe</strain>
    </source>
</reference>